<protein>
    <submittedName>
        <fullName evidence="2">Uncharacterized protein</fullName>
    </submittedName>
</protein>
<name>A0A0A8Z7E3_ARUDO</name>
<feature type="compositionally biased region" description="Polar residues" evidence="1">
    <location>
        <begin position="19"/>
        <end position="29"/>
    </location>
</feature>
<reference evidence="2" key="1">
    <citation type="submission" date="2014-09" db="EMBL/GenBank/DDBJ databases">
        <authorList>
            <person name="Magalhaes I.L.F."/>
            <person name="Oliveira U."/>
            <person name="Santos F.R."/>
            <person name="Vidigal T.H.D.A."/>
            <person name="Brescovit A.D."/>
            <person name="Santos A.J."/>
        </authorList>
    </citation>
    <scope>NUCLEOTIDE SEQUENCE</scope>
    <source>
        <tissue evidence="2">Shoot tissue taken approximately 20 cm above the soil surface</tissue>
    </source>
</reference>
<evidence type="ECO:0000256" key="1">
    <source>
        <dbReference type="SAM" id="MobiDB-lite"/>
    </source>
</evidence>
<dbReference type="AlphaFoldDB" id="A0A0A8Z7E3"/>
<organism evidence="2">
    <name type="scientific">Arundo donax</name>
    <name type="common">Giant reed</name>
    <name type="synonym">Donax arundinaceus</name>
    <dbReference type="NCBI Taxonomy" id="35708"/>
    <lineage>
        <taxon>Eukaryota</taxon>
        <taxon>Viridiplantae</taxon>
        <taxon>Streptophyta</taxon>
        <taxon>Embryophyta</taxon>
        <taxon>Tracheophyta</taxon>
        <taxon>Spermatophyta</taxon>
        <taxon>Magnoliopsida</taxon>
        <taxon>Liliopsida</taxon>
        <taxon>Poales</taxon>
        <taxon>Poaceae</taxon>
        <taxon>PACMAD clade</taxon>
        <taxon>Arundinoideae</taxon>
        <taxon>Arundineae</taxon>
        <taxon>Arundo</taxon>
    </lineage>
</organism>
<evidence type="ECO:0000313" key="2">
    <source>
        <dbReference type="EMBL" id="JAD32640.1"/>
    </source>
</evidence>
<dbReference type="EMBL" id="GBRH01265255">
    <property type="protein sequence ID" value="JAD32640.1"/>
    <property type="molecule type" value="Transcribed_RNA"/>
</dbReference>
<accession>A0A0A8Z7E3</accession>
<sequence>MKQPISDLSSLHGRRAVTTLEQSNSSTNEGLCHIATTPHYPVM</sequence>
<proteinExistence type="predicted"/>
<feature type="region of interest" description="Disordered" evidence="1">
    <location>
        <begin position="1"/>
        <end position="43"/>
    </location>
</feature>
<reference evidence="2" key="2">
    <citation type="journal article" date="2015" name="Data Brief">
        <title>Shoot transcriptome of the giant reed, Arundo donax.</title>
        <authorList>
            <person name="Barrero R.A."/>
            <person name="Guerrero F.D."/>
            <person name="Moolhuijzen P."/>
            <person name="Goolsby J.A."/>
            <person name="Tidwell J."/>
            <person name="Bellgard S.E."/>
            <person name="Bellgard M.I."/>
        </authorList>
    </citation>
    <scope>NUCLEOTIDE SEQUENCE</scope>
    <source>
        <tissue evidence="2">Shoot tissue taken approximately 20 cm above the soil surface</tissue>
    </source>
</reference>